<proteinExistence type="predicted"/>
<reference evidence="1 2" key="1">
    <citation type="journal article" date="2022" name="Genome Biol. Evol.">
        <title>The Spruce Budworm Genome: Reconstructing the Evolutionary History of Antifreeze Proteins.</title>
        <authorList>
            <person name="Beliveau C."/>
            <person name="Gagne P."/>
            <person name="Picq S."/>
            <person name="Vernygora O."/>
            <person name="Keeling C.I."/>
            <person name="Pinkney K."/>
            <person name="Doucet D."/>
            <person name="Wen F."/>
            <person name="Johnston J.S."/>
            <person name="Maaroufi H."/>
            <person name="Boyle B."/>
            <person name="Laroche J."/>
            <person name="Dewar K."/>
            <person name="Juretic N."/>
            <person name="Blackburn G."/>
            <person name="Nisole A."/>
            <person name="Brunet B."/>
            <person name="Brandao M."/>
            <person name="Lumley L."/>
            <person name="Duan J."/>
            <person name="Quan G."/>
            <person name="Lucarotti C.J."/>
            <person name="Roe A.D."/>
            <person name="Sperling F.A.H."/>
            <person name="Levesque R.C."/>
            <person name="Cusson M."/>
        </authorList>
    </citation>
    <scope>NUCLEOTIDE SEQUENCE [LARGE SCALE GENOMIC DNA]</scope>
    <source>
        <strain evidence="1">Glfc:IPQL:Cfum</strain>
    </source>
</reference>
<name>A0ACC0J8Y2_CHOFU</name>
<evidence type="ECO:0000313" key="2">
    <source>
        <dbReference type="Proteomes" id="UP001064048"/>
    </source>
</evidence>
<comment type="caution">
    <text evidence="1">The sequence shown here is derived from an EMBL/GenBank/DDBJ whole genome shotgun (WGS) entry which is preliminary data.</text>
</comment>
<dbReference type="Proteomes" id="UP001064048">
    <property type="component" value="Chromosome 14"/>
</dbReference>
<protein>
    <submittedName>
        <fullName evidence="1">Uncharacterized protein</fullName>
    </submittedName>
</protein>
<dbReference type="EMBL" id="CM046114">
    <property type="protein sequence ID" value="KAI8420552.1"/>
    <property type="molecule type" value="Genomic_DNA"/>
</dbReference>
<keyword evidence="2" id="KW-1185">Reference proteome</keyword>
<sequence length="164" mass="18518">MLKQKELLLFAVVCLSLTQMVEPSQDVIKGMCLNFGKGLEECKKEMNLPDTVDADFYNFWKDDYVLTNRDTGCAIMCLSNKLELVSDGKLHHGNTLDFAKQHGADETVAQQLVDLIHTCEKALPDLEDPCLKVLEWAKCFKIEIHKLNWAPTMDVLAGEMLAEI</sequence>
<gene>
    <name evidence="1" type="ORF">MSG28_009014</name>
</gene>
<evidence type="ECO:0000313" key="1">
    <source>
        <dbReference type="EMBL" id="KAI8420552.1"/>
    </source>
</evidence>
<accession>A0ACC0J8Y2</accession>
<organism evidence="1 2">
    <name type="scientific">Choristoneura fumiferana</name>
    <name type="common">Spruce budworm moth</name>
    <name type="synonym">Archips fumiferana</name>
    <dbReference type="NCBI Taxonomy" id="7141"/>
    <lineage>
        <taxon>Eukaryota</taxon>
        <taxon>Metazoa</taxon>
        <taxon>Ecdysozoa</taxon>
        <taxon>Arthropoda</taxon>
        <taxon>Hexapoda</taxon>
        <taxon>Insecta</taxon>
        <taxon>Pterygota</taxon>
        <taxon>Neoptera</taxon>
        <taxon>Endopterygota</taxon>
        <taxon>Lepidoptera</taxon>
        <taxon>Glossata</taxon>
        <taxon>Ditrysia</taxon>
        <taxon>Tortricoidea</taxon>
        <taxon>Tortricidae</taxon>
        <taxon>Tortricinae</taxon>
        <taxon>Choristoneura</taxon>
    </lineage>
</organism>